<feature type="region of interest" description="Disordered" evidence="1">
    <location>
        <begin position="296"/>
        <end position="375"/>
    </location>
</feature>
<evidence type="ECO:0000256" key="1">
    <source>
        <dbReference type="SAM" id="MobiDB-lite"/>
    </source>
</evidence>
<organism evidence="3 4">
    <name type="scientific">Mycolicibacterium chitae</name>
    <name type="common">Mycobacterium chitae</name>
    <dbReference type="NCBI Taxonomy" id="1792"/>
    <lineage>
        <taxon>Bacteria</taxon>
        <taxon>Bacillati</taxon>
        <taxon>Actinomycetota</taxon>
        <taxon>Actinomycetes</taxon>
        <taxon>Mycobacteriales</taxon>
        <taxon>Mycobacteriaceae</taxon>
        <taxon>Mycolicibacterium</taxon>
    </lineage>
</organism>
<accession>A0A3S4T400</accession>
<dbReference type="CDD" id="cd00085">
    <property type="entry name" value="HNHc"/>
    <property type="match status" value="1"/>
</dbReference>
<proteinExistence type="predicted"/>
<reference evidence="3 4" key="1">
    <citation type="submission" date="2018-12" db="EMBL/GenBank/DDBJ databases">
        <authorList>
            <consortium name="Pathogen Informatics"/>
        </authorList>
    </citation>
    <scope>NUCLEOTIDE SEQUENCE [LARGE SCALE GENOMIC DNA]</scope>
    <source>
        <strain evidence="3 4">NCTC10485</strain>
    </source>
</reference>
<dbReference type="Proteomes" id="UP000282551">
    <property type="component" value="Chromosome"/>
</dbReference>
<sequence length="590" mass="63628">MCELLADPEELASADDARVVDAISGFARAENSAAASRLAAIAELMDRRLFNIDDERELWACDGWDSVAAEVAAALGLTHRRASTQMHLAHALRTRITKTATKLANGELSLRTATTIAWRTKLVEDPTLLATIDAELAAKATRFGTLSDKALDNAIDAVLAEHDPDAVIEHRDANRNRDVQFGKRDDTTGTTSMYGSLTNVDAALFDRRLRAMATSVCANDPRTTGQRRSDAVALLITGADRLPCRCGNTECPATTAPDTRAEHIVVHVVADQAAVQQAQAANTAARAEAQARRTAKTVEGAARADERVESAETAADTGDTAREIPQDGHAAPPSECAEPKAKADDTPDDTPDNNPVEPAAPKDPTPQPNSRNRTAVLQGGGIVPAPLLAELVDTGATVKPLRTPAEAPEPRYRPSAALATWVRARDMTCRFPGCHTPAERADLDHTIPDGQGGPTHPSNLACLCRKHHLLKTFWTEWSETQHPDGTIVWTTPAGKTYTTHPGSKIAFPNWDTTTATLPTPTPPTETTNPDRGLQMPRRRRTRKADQTQRLKTERGNNAQARQGYSPRAEQPQPDPCTREGPDDATDPPPF</sequence>
<dbReference type="SMART" id="SM00507">
    <property type="entry name" value="HNHc"/>
    <property type="match status" value="1"/>
</dbReference>
<keyword evidence="4" id="KW-1185">Reference proteome</keyword>
<dbReference type="Pfam" id="PF02720">
    <property type="entry name" value="DUF222"/>
    <property type="match status" value="1"/>
</dbReference>
<feature type="region of interest" description="Disordered" evidence="1">
    <location>
        <begin position="500"/>
        <end position="590"/>
    </location>
</feature>
<name>A0A3S4T400_MYCCI</name>
<dbReference type="EMBL" id="LR134355">
    <property type="protein sequence ID" value="VEG50281.1"/>
    <property type="molecule type" value="Genomic_DNA"/>
</dbReference>
<dbReference type="InterPro" id="IPR003615">
    <property type="entry name" value="HNH_nuc"/>
</dbReference>
<protein>
    <submittedName>
        <fullName evidence="3">Protein of uncharacterized function DUF222</fullName>
    </submittedName>
</protein>
<feature type="compositionally biased region" description="Low complexity" evidence="1">
    <location>
        <begin position="512"/>
        <end position="529"/>
    </location>
</feature>
<dbReference type="InterPro" id="IPR003870">
    <property type="entry name" value="DUF222"/>
</dbReference>
<gene>
    <name evidence="3" type="ORF">NCTC10485_04599</name>
</gene>
<feature type="domain" description="HNH nuclease" evidence="2">
    <location>
        <begin position="417"/>
        <end position="469"/>
    </location>
</feature>
<dbReference type="AlphaFoldDB" id="A0A3S4T400"/>
<dbReference type="Gene3D" id="1.10.30.50">
    <property type="match status" value="1"/>
</dbReference>
<dbReference type="RefSeq" id="WP_126335836.1">
    <property type="nucleotide sequence ID" value="NZ_AP022604.1"/>
</dbReference>
<evidence type="ECO:0000313" key="4">
    <source>
        <dbReference type="Proteomes" id="UP000282551"/>
    </source>
</evidence>
<evidence type="ECO:0000313" key="3">
    <source>
        <dbReference type="EMBL" id="VEG50281.1"/>
    </source>
</evidence>
<feature type="compositionally biased region" description="Basic and acidic residues" evidence="1">
    <location>
        <begin position="543"/>
        <end position="554"/>
    </location>
</feature>
<dbReference type="OrthoDB" id="4775237at2"/>
<evidence type="ECO:0000259" key="2">
    <source>
        <dbReference type="SMART" id="SM00507"/>
    </source>
</evidence>